<dbReference type="SUPFAM" id="SSF110296">
    <property type="entry name" value="Oligoxyloglucan reducing end-specific cellobiohydrolase"/>
    <property type="match status" value="1"/>
</dbReference>
<organism evidence="2 3">
    <name type="scientific">Halalkalicoccus paucihalophilus</name>
    <dbReference type="NCBI Taxonomy" id="1008153"/>
    <lineage>
        <taxon>Archaea</taxon>
        <taxon>Methanobacteriati</taxon>
        <taxon>Methanobacteriota</taxon>
        <taxon>Stenosarchaea group</taxon>
        <taxon>Halobacteria</taxon>
        <taxon>Halobacteriales</taxon>
        <taxon>Halococcaceae</taxon>
        <taxon>Halalkalicoccus</taxon>
    </lineage>
</organism>
<evidence type="ECO:0008006" key="4">
    <source>
        <dbReference type="Google" id="ProtNLM"/>
    </source>
</evidence>
<dbReference type="InterPro" id="IPR015943">
    <property type="entry name" value="WD40/YVTN_repeat-like_dom_sf"/>
</dbReference>
<feature type="region of interest" description="Disordered" evidence="1">
    <location>
        <begin position="17"/>
        <end position="64"/>
    </location>
</feature>
<dbReference type="AlphaFoldDB" id="A0A151AB80"/>
<evidence type="ECO:0000256" key="1">
    <source>
        <dbReference type="SAM" id="MobiDB-lite"/>
    </source>
</evidence>
<keyword evidence="3" id="KW-1185">Reference proteome</keyword>
<feature type="compositionally biased region" description="Basic and acidic residues" evidence="1">
    <location>
        <begin position="35"/>
        <end position="45"/>
    </location>
</feature>
<evidence type="ECO:0000313" key="2">
    <source>
        <dbReference type="EMBL" id="KYH24948.1"/>
    </source>
</evidence>
<dbReference type="PROSITE" id="PS51257">
    <property type="entry name" value="PROKAR_LIPOPROTEIN"/>
    <property type="match status" value="1"/>
</dbReference>
<accession>A0A151AB80</accession>
<comment type="caution">
    <text evidence="2">The sequence shown here is derived from an EMBL/GenBank/DDBJ whole genome shotgun (WGS) entry which is preliminary data.</text>
</comment>
<dbReference type="Gene3D" id="2.130.10.10">
    <property type="entry name" value="YVTN repeat-like/Quinoprotein amine dehydrogenase"/>
    <property type="match status" value="1"/>
</dbReference>
<dbReference type="EMBL" id="LTAZ01000011">
    <property type="protein sequence ID" value="KYH24948.1"/>
    <property type="molecule type" value="Genomic_DNA"/>
</dbReference>
<protein>
    <recommendedName>
        <fullName evidence="4">BNR/Asp-box repeat protein</fullName>
    </recommendedName>
</protein>
<gene>
    <name evidence="2" type="ORF">HAPAU_30400</name>
</gene>
<reference evidence="2 3" key="1">
    <citation type="submission" date="2016-02" db="EMBL/GenBank/DDBJ databases">
        <title>Genome sequence of Halalkalicoccus paucihalophilus DSM 24557.</title>
        <authorList>
            <person name="Poehlein A."/>
            <person name="Daniel R."/>
        </authorList>
    </citation>
    <scope>NUCLEOTIDE SEQUENCE [LARGE SCALE GENOMIC DNA]</scope>
    <source>
        <strain evidence="2 3">DSM 24557</strain>
    </source>
</reference>
<dbReference type="Proteomes" id="UP000075321">
    <property type="component" value="Unassembled WGS sequence"/>
</dbReference>
<feature type="compositionally biased region" description="Basic and acidic residues" evidence="1">
    <location>
        <begin position="53"/>
        <end position="64"/>
    </location>
</feature>
<evidence type="ECO:0000313" key="3">
    <source>
        <dbReference type="Proteomes" id="UP000075321"/>
    </source>
</evidence>
<sequence>MDRRKFIAASAATIGSGITLAGCIGSQETEPTDGSADRNDESSKEESEEERPEPEGGDGRPYTHYDLEVHDKREAGQPVWIDQNERIYGRDGPRVLVSDDWWKTTEVLYSFEGQADGNVQTVIVPDSGRIIAAVGGRGEEGGTIELINEDHTGSETLYQFDYGRVSNSLGHVAYEDIVVISCYKLSDYEAGKHGNEVILSTDGGKSFKQILEPEVNTTDAANNHIHDVEYDPYAERIWVAVGDHGNSQLYWSDDLGKSWEEIDDRGAITMVTQIAAFKDCITLGSDGDPEGILRWEREGPNDVPEEADDFERVHVEIETDPEDDTMEMYARRRWHIREDLEEGRELCLMPFGYSPMHDTAEDSVVLASVDGDEWYELYRTETRDILLTNVMGPLSMDGERRTLISDSNQGEGYQIEGTVPKFWE</sequence>
<dbReference type="OrthoDB" id="257511at2157"/>
<name>A0A151AB80_9EURY</name>
<dbReference type="PATRIC" id="fig|1008153.3.peg.3153"/>
<proteinExistence type="predicted"/>